<proteinExistence type="predicted"/>
<evidence type="ECO:0000313" key="2">
    <source>
        <dbReference type="EMBL" id="RQG90253.1"/>
    </source>
</evidence>
<dbReference type="Gene3D" id="2.60.40.2360">
    <property type="entry name" value="Intracellular proteinase inhibitor BsuPI"/>
    <property type="match status" value="1"/>
</dbReference>
<evidence type="ECO:0000313" key="3">
    <source>
        <dbReference type="Proteomes" id="UP000273828"/>
    </source>
</evidence>
<dbReference type="InterPro" id="IPR038144">
    <property type="entry name" value="IPI"/>
</dbReference>
<sequence>MTLEGTLEPTVSIGGGGTPAVEFAFSDGRAFAQVLGSERLDTDDVATYDGSWTDAQPGQYTAVAELLARETSCEARAEITVPQNG</sequence>
<dbReference type="RefSeq" id="WP_124178358.1">
    <property type="nucleotide sequence ID" value="NZ_REFY01000003.1"/>
</dbReference>
<protein>
    <recommendedName>
        <fullName evidence="1">Intracellular proteinase inhibitor BsuPI domain-containing protein</fullName>
    </recommendedName>
</protein>
<dbReference type="Proteomes" id="UP000273828">
    <property type="component" value="Unassembled WGS sequence"/>
</dbReference>
<feature type="domain" description="Intracellular proteinase inhibitor BsuPI" evidence="1">
    <location>
        <begin position="23"/>
        <end position="70"/>
    </location>
</feature>
<dbReference type="AlphaFoldDB" id="A0A3N6LME3"/>
<gene>
    <name evidence="2" type="ORF">EA462_09745</name>
</gene>
<dbReference type="EMBL" id="REFY01000003">
    <property type="protein sequence ID" value="RQG90253.1"/>
    <property type="molecule type" value="Genomic_DNA"/>
</dbReference>
<dbReference type="Pfam" id="PF12690">
    <property type="entry name" value="BsuPI"/>
    <property type="match status" value="1"/>
</dbReference>
<accession>A0A3N6LME3</accession>
<dbReference type="InterPro" id="IPR020481">
    <property type="entry name" value="Intracell_prot_inh_BsuPI"/>
</dbReference>
<evidence type="ECO:0000259" key="1">
    <source>
        <dbReference type="Pfam" id="PF12690"/>
    </source>
</evidence>
<keyword evidence="3" id="KW-1185">Reference proteome</keyword>
<organism evidence="2 3">
    <name type="scientific">Natrarchaeobius halalkaliphilus</name>
    <dbReference type="NCBI Taxonomy" id="1679091"/>
    <lineage>
        <taxon>Archaea</taxon>
        <taxon>Methanobacteriati</taxon>
        <taxon>Methanobacteriota</taxon>
        <taxon>Stenosarchaea group</taxon>
        <taxon>Halobacteria</taxon>
        <taxon>Halobacteriales</taxon>
        <taxon>Natrialbaceae</taxon>
        <taxon>Natrarchaeobius</taxon>
    </lineage>
</organism>
<name>A0A3N6LME3_9EURY</name>
<comment type="caution">
    <text evidence="2">The sequence shown here is derived from an EMBL/GenBank/DDBJ whole genome shotgun (WGS) entry which is preliminary data.</text>
</comment>
<dbReference type="OrthoDB" id="311964at2157"/>
<reference evidence="2 3" key="1">
    <citation type="submission" date="2018-10" db="EMBL/GenBank/DDBJ databases">
        <title>Natrarchaeobius chitinivorans gen. nov., sp. nov., and Natrarchaeobius haloalkaliphilus sp. nov., alkaliphilic, chitin-utilizing haloarchaea from hypersaline alkaline lakes.</title>
        <authorList>
            <person name="Sorokin D.Y."/>
            <person name="Elcheninov A.G."/>
            <person name="Kostrikina N.A."/>
            <person name="Bale N.J."/>
            <person name="Sinninghe Damste J.S."/>
            <person name="Khijniak T.V."/>
            <person name="Kublanov I.V."/>
            <person name="Toshchakov S.V."/>
        </authorList>
    </citation>
    <scope>NUCLEOTIDE SEQUENCE [LARGE SCALE GENOMIC DNA]</scope>
    <source>
        <strain evidence="2 3">AArcht-Sl</strain>
    </source>
</reference>